<evidence type="ECO:0000313" key="1">
    <source>
        <dbReference type="EMBL" id="MEP7731405.1"/>
    </source>
</evidence>
<keyword evidence="2" id="KW-1185">Reference proteome</keyword>
<evidence type="ECO:0008006" key="3">
    <source>
        <dbReference type="Google" id="ProtNLM"/>
    </source>
</evidence>
<proteinExistence type="predicted"/>
<reference evidence="1 2" key="1">
    <citation type="submission" date="2024-05" db="EMBL/GenBank/DDBJ databases">
        <authorList>
            <person name="Busch G.E."/>
            <person name="Sharma I."/>
        </authorList>
    </citation>
    <scope>NUCLEOTIDE SEQUENCE [LARGE SCALE GENOMIC DNA]</scope>
    <source>
        <strain evidence="1 2">23GB23</strain>
    </source>
</reference>
<organism evidence="1 2">
    <name type="scientific">Marinomonas primoryensis</name>
    <dbReference type="NCBI Taxonomy" id="178399"/>
    <lineage>
        <taxon>Bacteria</taxon>
        <taxon>Pseudomonadati</taxon>
        <taxon>Pseudomonadota</taxon>
        <taxon>Gammaproteobacteria</taxon>
        <taxon>Oceanospirillales</taxon>
        <taxon>Oceanospirillaceae</taxon>
        <taxon>Marinomonas</taxon>
    </lineage>
</organism>
<dbReference type="Proteomes" id="UP001471651">
    <property type="component" value="Unassembled WGS sequence"/>
</dbReference>
<dbReference type="EMBL" id="JBDYKN010000029">
    <property type="protein sequence ID" value="MEP7731405.1"/>
    <property type="molecule type" value="Genomic_DNA"/>
</dbReference>
<sequence>MANTHINLSDVHQAIIDALKGRFPKVTIASYDPSENLESLAPACLLNIEELPKAPDVGDGRYPVLAQFAIHCVLGREVDNLQMELQEFAVAVSQFVYEKGIWLKGSVLEKPFNIEAYPGNFRKETKGGFDSWVVNWEQKLYLGASTWQPETVKSGIRITTNSTDENDQDEYRSL</sequence>
<comment type="caution">
    <text evidence="1">The sequence shown here is derived from an EMBL/GenBank/DDBJ whole genome shotgun (WGS) entry which is preliminary data.</text>
</comment>
<dbReference type="RefSeq" id="WP_348577922.1">
    <property type="nucleotide sequence ID" value="NZ_JBDYKN010000029.1"/>
</dbReference>
<name>A0ABV0L4S5_9GAMM</name>
<accession>A0ABV0L4S5</accession>
<protein>
    <recommendedName>
        <fullName evidence="3">Phage protein</fullName>
    </recommendedName>
</protein>
<gene>
    <name evidence="1" type="ORF">ABKW32_18315</name>
</gene>
<evidence type="ECO:0000313" key="2">
    <source>
        <dbReference type="Proteomes" id="UP001471651"/>
    </source>
</evidence>